<feature type="region of interest" description="Disordered" evidence="4">
    <location>
        <begin position="1178"/>
        <end position="1206"/>
    </location>
</feature>
<dbReference type="Pfam" id="PF00400">
    <property type="entry name" value="WD40"/>
    <property type="match status" value="4"/>
</dbReference>
<name>A0A423WB57_CYTCH</name>
<evidence type="ECO:0000256" key="3">
    <source>
        <dbReference type="PROSITE-ProRule" id="PRU00221"/>
    </source>
</evidence>
<dbReference type="CDD" id="cd00200">
    <property type="entry name" value="WD40"/>
    <property type="match status" value="1"/>
</dbReference>
<dbReference type="GO" id="GO:0043130">
    <property type="term" value="F:ubiquitin binding"/>
    <property type="evidence" value="ECO:0007669"/>
    <property type="project" value="TreeGrafter"/>
</dbReference>
<dbReference type="SUPFAM" id="SSF50978">
    <property type="entry name" value="WD40 repeat-like"/>
    <property type="match status" value="1"/>
</dbReference>
<dbReference type="InterPro" id="IPR015943">
    <property type="entry name" value="WD40/YVTN_repeat-like_dom_sf"/>
</dbReference>
<dbReference type="InterPro" id="IPR001680">
    <property type="entry name" value="WD40_rpt"/>
</dbReference>
<dbReference type="Pfam" id="PF11816">
    <property type="entry name" value="DUF3337"/>
    <property type="match status" value="1"/>
</dbReference>
<protein>
    <submittedName>
        <fullName evidence="5">Uncharacterized protein</fullName>
    </submittedName>
</protein>
<feature type="region of interest" description="Disordered" evidence="4">
    <location>
        <begin position="797"/>
        <end position="960"/>
    </location>
</feature>
<reference evidence="5 6" key="1">
    <citation type="submission" date="2015-09" db="EMBL/GenBank/DDBJ databases">
        <title>Host preference determinants of Valsa canker pathogens revealed by comparative genomics.</title>
        <authorList>
            <person name="Yin Z."/>
            <person name="Huang L."/>
        </authorList>
    </citation>
    <scope>NUCLEOTIDE SEQUENCE [LARGE SCALE GENOMIC DNA]</scope>
    <source>
        <strain evidence="5 6">YSFL</strain>
    </source>
</reference>
<keyword evidence="6" id="KW-1185">Reference proteome</keyword>
<feature type="compositionally biased region" description="Basic and acidic residues" evidence="4">
    <location>
        <begin position="880"/>
        <end position="903"/>
    </location>
</feature>
<sequence>MCVFIYTLPQLCCHPQFQNVCECALARGTFETETKSLTLAEPKFLFDTSKSGSKTPAYYRARFPCKKRKAIRPVPTMCARCLEEQAGAAKINTVDVQRQRLDVLVESSSSDGGQSLGSSVGLVPASGSSSSGMTTASGASTPRSFWKLANPVEISIQIDLIADTASLDPAETRQDQSSETKLPPVFAGLAGTANINQALDRDHEPRTNASSMRPYVLERADKQAGGHKLGVNGLAIDRDQSILYSGGRDGIVCAWDLNLDLATRSSSSTTDSTSTDAAARSRNTTKFRTQSLAHTNWICDIALTQNNNAVVTASQDQLVKLWRPHASQNEEPHKIGEHADYVKCVASPGQSATWVATGGFDRKVYLWDLNGAGKKLEIDTIGEEVPEKGSVYSLSTTENMLAYGGPESILHLWDPRSGKRITKFRGHTSNIRSILLSAAGDMVMTASSDQTVKVWSVTAGRCMHTLTMHNDSVWSMYSEDPGLNVFYSSDRSGLVVKTDVRGTMGEMDDGLCLAVAQEHDMVYRVVAAGDYIWTATQRSSINRWRNVDTGADIQPPETSKSHRASVGSNLAPSAAPPAVSDRLKDIPARSILRISNTARFPAPPEIAPGSETDTETSEPIINVIEPIQHVPEETIEGQFGLVKHRLLADKRRVLTVDTAGDVLMWDLIQCKPIESFGKKHLEDVEPLVNTLENVSPWCSVDTSSGNLTVVLEPFNCFDAELYADELVLDKPLEFREDQRINHGKWVLRYLFANLIDEEIKRDEAHRQRLNETLEQRVSVAHPKPQISIKIPASRWEQAVGSPMTPRANGSQYPPMTPTMGIGLATPGLSGLKEETNPLDKKTSQASRPSQDRDDYFNNAIRSADGNPKQATTSAEQVDDSAAKSENGKEKEKEKEKDKDKGDPKSPSTPFGKKFRMGMSFGTRKLSRSASSTATEKPAVAEEKTAESESSSNHEPEKEFDDSFLGVIQKIQDEYEKQLAENPQKPVETKIAPSLPNETPVLKLPPGTKVIIQEETSGGSAELYRGTVETVGADADIIEKCAPQWLGDVLLLNTIPQKEPVKVSFVLNPWPDSGLPSLASSDGNTRLNANKMLRVKKILAYVAERIDPTLEDPENDPEKNPNAMKPEEYLNLYCNEQLLPIDMTLATLRAYIWKGGNDVVLHYKANGMKEIPLSLPEQAVAPDQDASTTGPAVEGLEAAGPATAVAA</sequence>
<dbReference type="Gene3D" id="2.130.10.10">
    <property type="entry name" value="YVTN repeat-like/Quinoprotein amine dehydrogenase"/>
    <property type="match status" value="2"/>
</dbReference>
<evidence type="ECO:0000313" key="5">
    <source>
        <dbReference type="EMBL" id="ROW00604.1"/>
    </source>
</evidence>
<dbReference type="InterPro" id="IPR051246">
    <property type="entry name" value="WDR48"/>
</dbReference>
<evidence type="ECO:0000256" key="1">
    <source>
        <dbReference type="ARBA" id="ARBA00022574"/>
    </source>
</evidence>
<dbReference type="AlphaFoldDB" id="A0A423WB57"/>
<dbReference type="InterPro" id="IPR036322">
    <property type="entry name" value="WD40_repeat_dom_sf"/>
</dbReference>
<dbReference type="PANTHER" id="PTHR19862:SF14">
    <property type="entry name" value="WD REPEAT-CONTAINING PROTEIN 48"/>
    <property type="match status" value="1"/>
</dbReference>
<feature type="repeat" description="WD" evidence="3">
    <location>
        <begin position="224"/>
        <end position="265"/>
    </location>
</feature>
<accession>A0A423WB57</accession>
<evidence type="ECO:0000256" key="4">
    <source>
        <dbReference type="SAM" id="MobiDB-lite"/>
    </source>
</evidence>
<organism evidence="5 6">
    <name type="scientific">Cytospora chrysosperma</name>
    <name type="common">Cytospora canker fungus</name>
    <name type="synonym">Sphaeria chrysosperma</name>
    <dbReference type="NCBI Taxonomy" id="252740"/>
    <lineage>
        <taxon>Eukaryota</taxon>
        <taxon>Fungi</taxon>
        <taxon>Dikarya</taxon>
        <taxon>Ascomycota</taxon>
        <taxon>Pezizomycotina</taxon>
        <taxon>Sordariomycetes</taxon>
        <taxon>Sordariomycetidae</taxon>
        <taxon>Diaporthales</taxon>
        <taxon>Cytosporaceae</taxon>
        <taxon>Cytospora</taxon>
    </lineage>
</organism>
<feature type="repeat" description="WD" evidence="3">
    <location>
        <begin position="424"/>
        <end position="465"/>
    </location>
</feature>
<keyword evidence="2" id="KW-0677">Repeat</keyword>
<feature type="repeat" description="WD" evidence="3">
    <location>
        <begin position="335"/>
        <end position="370"/>
    </location>
</feature>
<dbReference type="PROSITE" id="PS00678">
    <property type="entry name" value="WD_REPEATS_1"/>
    <property type="match status" value="2"/>
</dbReference>
<feature type="repeat" description="WD" evidence="3">
    <location>
        <begin position="291"/>
        <end position="322"/>
    </location>
</feature>
<feature type="region of interest" description="Disordered" evidence="4">
    <location>
        <begin position="107"/>
        <end position="142"/>
    </location>
</feature>
<comment type="caution">
    <text evidence="5">The sequence shown here is derived from an EMBL/GenBank/DDBJ whole genome shotgun (WGS) entry which is preliminary data.</text>
</comment>
<dbReference type="EMBL" id="LJZO01000008">
    <property type="protein sequence ID" value="ROW00604.1"/>
    <property type="molecule type" value="Genomic_DNA"/>
</dbReference>
<feature type="compositionally biased region" description="Basic and acidic residues" evidence="4">
    <location>
        <begin position="938"/>
        <end position="956"/>
    </location>
</feature>
<dbReference type="SMART" id="SM00320">
    <property type="entry name" value="WD40"/>
    <property type="match status" value="6"/>
</dbReference>
<dbReference type="InterPro" id="IPR019775">
    <property type="entry name" value="WD40_repeat_CS"/>
</dbReference>
<dbReference type="PROSITE" id="PS50294">
    <property type="entry name" value="WD_REPEATS_REGION"/>
    <property type="match status" value="3"/>
</dbReference>
<dbReference type="CDD" id="cd17041">
    <property type="entry name" value="Ubl_WDR48"/>
    <property type="match status" value="1"/>
</dbReference>
<proteinExistence type="predicted"/>
<dbReference type="Proteomes" id="UP000284375">
    <property type="component" value="Unassembled WGS sequence"/>
</dbReference>
<feature type="region of interest" description="Disordered" evidence="4">
    <location>
        <begin position="979"/>
        <end position="1001"/>
    </location>
</feature>
<dbReference type="GO" id="GO:0000724">
    <property type="term" value="P:double-strand break repair via homologous recombination"/>
    <property type="evidence" value="ECO:0007669"/>
    <property type="project" value="TreeGrafter"/>
</dbReference>
<feature type="region of interest" description="Disordered" evidence="4">
    <location>
        <begin position="548"/>
        <end position="580"/>
    </location>
</feature>
<dbReference type="PANTHER" id="PTHR19862">
    <property type="entry name" value="WD REPEAT-CONTAINING PROTEIN 48"/>
    <property type="match status" value="1"/>
</dbReference>
<evidence type="ECO:0000256" key="2">
    <source>
        <dbReference type="ARBA" id="ARBA00022737"/>
    </source>
</evidence>
<keyword evidence="1 3" id="KW-0853">WD repeat</keyword>
<dbReference type="InterPro" id="IPR021772">
    <property type="entry name" value="WDR48/Bun107"/>
</dbReference>
<dbReference type="OrthoDB" id="2421129at2759"/>
<feature type="compositionally biased region" description="Basic and acidic residues" evidence="4">
    <location>
        <begin position="831"/>
        <end position="842"/>
    </location>
</feature>
<gene>
    <name evidence="5" type="ORF">VSDG_03318</name>
</gene>
<dbReference type="PROSITE" id="PS50082">
    <property type="entry name" value="WD_REPEATS_2"/>
    <property type="match status" value="4"/>
</dbReference>
<dbReference type="STRING" id="252740.A0A423WB57"/>
<evidence type="ECO:0000313" key="6">
    <source>
        <dbReference type="Proteomes" id="UP000284375"/>
    </source>
</evidence>